<organism evidence="5 6">
    <name type="scientific">Cryptosporangium phraense</name>
    <dbReference type="NCBI Taxonomy" id="2593070"/>
    <lineage>
        <taxon>Bacteria</taxon>
        <taxon>Bacillati</taxon>
        <taxon>Actinomycetota</taxon>
        <taxon>Actinomycetes</taxon>
        <taxon>Cryptosporangiales</taxon>
        <taxon>Cryptosporangiaceae</taxon>
        <taxon>Cryptosporangium</taxon>
    </lineage>
</organism>
<evidence type="ECO:0000256" key="1">
    <source>
        <dbReference type="ARBA" id="ARBA00023015"/>
    </source>
</evidence>
<keyword evidence="6" id="KW-1185">Reference proteome</keyword>
<evidence type="ECO:0000256" key="2">
    <source>
        <dbReference type="ARBA" id="ARBA00023125"/>
    </source>
</evidence>
<dbReference type="Pfam" id="PF01638">
    <property type="entry name" value="HxlR"/>
    <property type="match status" value="1"/>
</dbReference>
<protein>
    <submittedName>
        <fullName evidence="5">Helix-turn-helix transcriptional regulator</fullName>
    </submittedName>
</protein>
<dbReference type="GO" id="GO:0003677">
    <property type="term" value="F:DNA binding"/>
    <property type="evidence" value="ECO:0007669"/>
    <property type="project" value="UniProtKB-KW"/>
</dbReference>
<comment type="caution">
    <text evidence="5">The sequence shown here is derived from an EMBL/GenBank/DDBJ whole genome shotgun (WGS) entry which is preliminary data.</text>
</comment>
<dbReference type="PANTHER" id="PTHR33204">
    <property type="entry name" value="TRANSCRIPTIONAL REGULATOR, MARR FAMILY"/>
    <property type="match status" value="1"/>
</dbReference>
<accession>A0A545AMC3</accession>
<dbReference type="EMBL" id="VIRS01000018">
    <property type="protein sequence ID" value="TQS42478.1"/>
    <property type="molecule type" value="Genomic_DNA"/>
</dbReference>
<evidence type="ECO:0000313" key="5">
    <source>
        <dbReference type="EMBL" id="TQS42478.1"/>
    </source>
</evidence>
<dbReference type="PROSITE" id="PS51118">
    <property type="entry name" value="HTH_HXLR"/>
    <property type="match status" value="1"/>
</dbReference>
<dbReference type="AlphaFoldDB" id="A0A545AMC3"/>
<evidence type="ECO:0000313" key="6">
    <source>
        <dbReference type="Proteomes" id="UP000317982"/>
    </source>
</evidence>
<dbReference type="OrthoDB" id="370168at2"/>
<dbReference type="Proteomes" id="UP000317982">
    <property type="component" value="Unassembled WGS sequence"/>
</dbReference>
<reference evidence="5 6" key="1">
    <citation type="submission" date="2019-07" db="EMBL/GenBank/DDBJ databases">
        <title>Cryptosporangium phraense sp. nov., isolated from plant litter.</title>
        <authorList>
            <person name="Suriyachadkun C."/>
        </authorList>
    </citation>
    <scope>NUCLEOTIDE SEQUENCE [LARGE SCALE GENOMIC DNA]</scope>
    <source>
        <strain evidence="5 6">A-T 5661</strain>
    </source>
</reference>
<feature type="domain" description="HTH hxlR-type" evidence="4">
    <location>
        <begin position="1"/>
        <end position="67"/>
    </location>
</feature>
<keyword evidence="2" id="KW-0238">DNA-binding</keyword>
<dbReference type="InParanoid" id="A0A545AMC3"/>
<name>A0A545AMC3_9ACTN</name>
<dbReference type="InterPro" id="IPR002577">
    <property type="entry name" value="HTH_HxlR"/>
</dbReference>
<dbReference type="InterPro" id="IPR036388">
    <property type="entry name" value="WH-like_DNA-bd_sf"/>
</dbReference>
<evidence type="ECO:0000259" key="4">
    <source>
        <dbReference type="PROSITE" id="PS51118"/>
    </source>
</evidence>
<keyword evidence="3" id="KW-0804">Transcription</keyword>
<evidence type="ECO:0000256" key="3">
    <source>
        <dbReference type="ARBA" id="ARBA00023163"/>
    </source>
</evidence>
<dbReference type="Gene3D" id="1.10.10.10">
    <property type="entry name" value="Winged helix-like DNA-binding domain superfamily/Winged helix DNA-binding domain"/>
    <property type="match status" value="1"/>
</dbReference>
<dbReference type="SUPFAM" id="SSF46785">
    <property type="entry name" value="Winged helix' DNA-binding domain"/>
    <property type="match status" value="1"/>
</dbReference>
<sequence length="74" mass="8067">MRRRPEGISSKVLADKLRQLESEGLVERVIVERPLAVTYGLTEVGRTLLGSLTALRVWAEAHCDAEVPTPSPAA</sequence>
<dbReference type="InterPro" id="IPR036390">
    <property type="entry name" value="WH_DNA-bd_sf"/>
</dbReference>
<keyword evidence="1" id="KW-0805">Transcription regulation</keyword>
<gene>
    <name evidence="5" type="ORF">FL583_24570</name>
</gene>
<proteinExistence type="predicted"/>